<proteinExistence type="predicted"/>
<protein>
    <submittedName>
        <fullName evidence="2">Uncharacterized protein</fullName>
    </submittedName>
</protein>
<evidence type="ECO:0000256" key="1">
    <source>
        <dbReference type="SAM" id="MobiDB-lite"/>
    </source>
</evidence>
<name>A0A101M3W1_PICGL</name>
<geneLocation type="mitochondrion" evidence="2"/>
<gene>
    <name evidence="2" type="ORF">ABT39_MTgene458</name>
</gene>
<dbReference type="EMBL" id="LKAM01000001">
    <property type="protein sequence ID" value="KUM50614.1"/>
    <property type="molecule type" value="Genomic_DNA"/>
</dbReference>
<organism evidence="2">
    <name type="scientific">Picea glauca</name>
    <name type="common">White spruce</name>
    <name type="synonym">Pinus glauca</name>
    <dbReference type="NCBI Taxonomy" id="3330"/>
    <lineage>
        <taxon>Eukaryota</taxon>
        <taxon>Viridiplantae</taxon>
        <taxon>Streptophyta</taxon>
        <taxon>Embryophyta</taxon>
        <taxon>Tracheophyta</taxon>
        <taxon>Spermatophyta</taxon>
        <taxon>Pinopsida</taxon>
        <taxon>Pinidae</taxon>
        <taxon>Conifers I</taxon>
        <taxon>Pinales</taxon>
        <taxon>Pinaceae</taxon>
        <taxon>Picea</taxon>
    </lineage>
</organism>
<accession>A0A101M3W1</accession>
<dbReference type="AlphaFoldDB" id="A0A101M3W1"/>
<keyword evidence="2" id="KW-0496">Mitochondrion</keyword>
<feature type="region of interest" description="Disordered" evidence="1">
    <location>
        <begin position="29"/>
        <end position="56"/>
    </location>
</feature>
<evidence type="ECO:0000313" key="2">
    <source>
        <dbReference type="EMBL" id="KUM50614.1"/>
    </source>
</evidence>
<sequence length="113" mass="13214">MGHTNPSSSRELGNGDALILYMIELKKMKTTSPSAPNEKGERNRQVRPYLNPKSQPHASFANIRLWPERKRKERNEWWRVNMDGRERRLTPSRKRKAGRSICWGLFPLLLSSI</sequence>
<reference evidence="2" key="1">
    <citation type="journal article" date="2015" name="Genome Biol. Evol.">
        <title>Organellar Genomes of White Spruce (Picea glauca): Assembly and Annotation.</title>
        <authorList>
            <person name="Jackman S.D."/>
            <person name="Warren R.L."/>
            <person name="Gibb E.A."/>
            <person name="Vandervalk B.P."/>
            <person name="Mohamadi H."/>
            <person name="Chu J."/>
            <person name="Raymond A."/>
            <person name="Pleasance S."/>
            <person name="Coope R."/>
            <person name="Wildung M.R."/>
            <person name="Ritland C.E."/>
            <person name="Bousquet J."/>
            <person name="Jones S.J."/>
            <person name="Bohlmann J."/>
            <person name="Birol I."/>
        </authorList>
    </citation>
    <scope>NUCLEOTIDE SEQUENCE [LARGE SCALE GENOMIC DNA]</scope>
    <source>
        <tissue evidence="2">Flushing bud</tissue>
    </source>
</reference>
<comment type="caution">
    <text evidence="2">The sequence shown here is derived from an EMBL/GenBank/DDBJ whole genome shotgun (WGS) entry which is preliminary data.</text>
</comment>